<evidence type="ECO:0000259" key="1">
    <source>
        <dbReference type="Pfam" id="PF04069"/>
    </source>
</evidence>
<dbReference type="AlphaFoldDB" id="A0A2V4A0P5"/>
<dbReference type="SUPFAM" id="SSF53850">
    <property type="entry name" value="Periplasmic binding protein-like II"/>
    <property type="match status" value="1"/>
</dbReference>
<dbReference type="GO" id="GO:0043190">
    <property type="term" value="C:ATP-binding cassette (ABC) transporter complex"/>
    <property type="evidence" value="ECO:0007669"/>
    <property type="project" value="InterPro"/>
</dbReference>
<protein>
    <submittedName>
        <fullName evidence="2">Glycine/betaine ABC transporter</fullName>
    </submittedName>
</protein>
<dbReference type="EMBL" id="QFLI01000002">
    <property type="protein sequence ID" value="PXY02322.1"/>
    <property type="molecule type" value="Genomic_DNA"/>
</dbReference>
<dbReference type="Gene3D" id="3.10.105.10">
    <property type="entry name" value="Dipeptide-binding Protein, Domain 3"/>
    <property type="match status" value="1"/>
</dbReference>
<dbReference type="Pfam" id="PF04069">
    <property type="entry name" value="OpuAC"/>
    <property type="match status" value="1"/>
</dbReference>
<proteinExistence type="predicted"/>
<name>A0A2V4A0P5_9BACT</name>
<feature type="domain" description="ABC-type glycine betaine transport system substrate-binding" evidence="1">
    <location>
        <begin position="8"/>
        <end position="259"/>
    </location>
</feature>
<reference evidence="2 3" key="1">
    <citation type="submission" date="2018-05" db="EMBL/GenBank/DDBJ databases">
        <title>Marinifilum breve JC075T sp. nov., a marine bacterium isolated from Yongle Blue Hole in the South China Sea.</title>
        <authorList>
            <person name="Fu T."/>
        </authorList>
    </citation>
    <scope>NUCLEOTIDE SEQUENCE [LARGE SCALE GENOMIC DNA]</scope>
    <source>
        <strain evidence="2 3">JC075</strain>
    </source>
</reference>
<organism evidence="2 3">
    <name type="scientific">Marinifilum breve</name>
    <dbReference type="NCBI Taxonomy" id="2184082"/>
    <lineage>
        <taxon>Bacteria</taxon>
        <taxon>Pseudomonadati</taxon>
        <taxon>Bacteroidota</taxon>
        <taxon>Bacteroidia</taxon>
        <taxon>Marinilabiliales</taxon>
        <taxon>Marinifilaceae</taxon>
    </lineage>
</organism>
<comment type="caution">
    <text evidence="2">The sequence shown here is derived from an EMBL/GenBank/DDBJ whole genome shotgun (WGS) entry which is preliminary data.</text>
</comment>
<dbReference type="InterPro" id="IPR007210">
    <property type="entry name" value="ABC_Gly_betaine_transp_sub-bd"/>
</dbReference>
<sequence length="268" mass="30904">MHIKYRKVISLGVTDLSFHRVTASLLTNVLRSMGFDVNRVYAPHQDNFDRLRLGEVDMLTSAWLPFSDGKFKAEVEKEVSLLELGLHYNPYSMWAVPDYVPIEEVAEIADLHKQKVFEKMRPAIQGVCSGAGITRSSRKMMNLYGLNKTGYRFFTGTEECCYGALEHAFANQEWIVVPLWKPNYLHHLYGIRELKDPKGLLGSVDKAVLLLREDRKHLFSADQLHLLDSLRFSNEIISELDYQVSCKNEILDELTYRWLLANHKLVLV</sequence>
<dbReference type="RefSeq" id="WP_110359956.1">
    <property type="nucleotide sequence ID" value="NZ_QFLI01000002.1"/>
</dbReference>
<keyword evidence="3" id="KW-1185">Reference proteome</keyword>
<gene>
    <name evidence="2" type="ORF">DF185_06650</name>
</gene>
<accession>A0A2V4A0P5</accession>
<dbReference type="Proteomes" id="UP000248079">
    <property type="component" value="Unassembled WGS sequence"/>
</dbReference>
<evidence type="ECO:0000313" key="2">
    <source>
        <dbReference type="EMBL" id="PXY02322.1"/>
    </source>
</evidence>
<dbReference type="GO" id="GO:0022857">
    <property type="term" value="F:transmembrane transporter activity"/>
    <property type="evidence" value="ECO:0007669"/>
    <property type="project" value="InterPro"/>
</dbReference>
<evidence type="ECO:0000313" key="3">
    <source>
        <dbReference type="Proteomes" id="UP000248079"/>
    </source>
</evidence>
<dbReference type="Gene3D" id="3.40.190.100">
    <property type="entry name" value="Glycine betaine-binding periplasmic protein, domain 2"/>
    <property type="match status" value="1"/>
</dbReference>
<dbReference type="OrthoDB" id="9787902at2"/>